<feature type="compositionally biased region" description="Gly residues" evidence="2">
    <location>
        <begin position="589"/>
        <end position="598"/>
    </location>
</feature>
<keyword evidence="1" id="KW-0343">GTPase activation</keyword>
<dbReference type="SMART" id="SM00324">
    <property type="entry name" value="RhoGAP"/>
    <property type="match status" value="1"/>
</dbReference>
<dbReference type="Pfam" id="PF15410">
    <property type="entry name" value="PH_9"/>
    <property type="match status" value="1"/>
</dbReference>
<accession>A0A7R9GX44</accession>
<dbReference type="PANTHER" id="PTHR23175:SF23">
    <property type="entry name" value="PDZ DOMAIN-CONTAINING PROTEIN"/>
    <property type="match status" value="1"/>
</dbReference>
<evidence type="ECO:0000256" key="2">
    <source>
        <dbReference type="SAM" id="MobiDB-lite"/>
    </source>
</evidence>
<feature type="compositionally biased region" description="Polar residues" evidence="2">
    <location>
        <begin position="146"/>
        <end position="175"/>
    </location>
</feature>
<dbReference type="SUPFAM" id="SSF50729">
    <property type="entry name" value="PH domain-like"/>
    <property type="match status" value="1"/>
</dbReference>
<dbReference type="InterPro" id="IPR000198">
    <property type="entry name" value="RhoGAP_dom"/>
</dbReference>
<sequence>MTYVPDEPYTYSSCLPISFGGGHGLLTRRRLRRWNSSGSWTPLNISEGDSSQSVDVRHSQVDIAGDYTKKKHVLRLNTQSCSELLLQAEDASDMAQWIKALQDQAGSPAEDCSSGGSTKQQQGASSVSTSRLSPLPAHKGIRKLTSFRNRSPTGQSPVNKTRKPSQTDQLPSPKSKTWKGRVAKQFRRIQQGSGSPSSPTAPYPEGVTIGIPLEDCPMSPYYEFVPLLVQMCTSIVEERGLDIIGIYRVPGNTAAVSSLTEGINKGFDCVNLQQDPRWSDVNVISSLLKLFFRRLPDSLLTTELYPHFIEADKIDDSNRRLVTIKKLVHELPDHHFETLKFLLFHLKRVVDHCDKNKMEARNLAIVFGPTLVRAGDDNMVTMVTDMSHQCRIVESLITHDGRPSWLVEVGPLRGRADLRKAWRWERRDQGGVSKGFYKGRAGARLQYILLAGAAVDLMANNTPWSPLSSLSKVAEVPPSTLGCSSLGGNNGERWARSYHLRMPSQQLVSSLVEYPSHVELDADGAGVPNLAVDWFFSDEDPEDSFPFSVPQDGAELEPATANQNLLLSNIQKRTARCRRRSLGKEEEGGGGGGGGGGSSNATSGTSGATEDGRETFTETTQDGDDKQTQGDQTQDGRLSNPEGGDTSSQSDDIKISNKREPFLKGNRTHKLSTTTW</sequence>
<dbReference type="InterPro" id="IPR001849">
    <property type="entry name" value="PH_domain"/>
</dbReference>
<dbReference type="PROSITE" id="PS50003">
    <property type="entry name" value="PH_DOMAIN"/>
    <property type="match status" value="1"/>
</dbReference>
<dbReference type="InterPro" id="IPR008936">
    <property type="entry name" value="Rho_GTPase_activation_prot"/>
</dbReference>
<organism evidence="5">
    <name type="scientific">Timema cristinae</name>
    <name type="common">Walking stick</name>
    <dbReference type="NCBI Taxonomy" id="61476"/>
    <lineage>
        <taxon>Eukaryota</taxon>
        <taxon>Metazoa</taxon>
        <taxon>Ecdysozoa</taxon>
        <taxon>Arthropoda</taxon>
        <taxon>Hexapoda</taxon>
        <taxon>Insecta</taxon>
        <taxon>Pterygota</taxon>
        <taxon>Neoptera</taxon>
        <taxon>Polyneoptera</taxon>
        <taxon>Phasmatodea</taxon>
        <taxon>Timematodea</taxon>
        <taxon>Timematoidea</taxon>
        <taxon>Timematidae</taxon>
        <taxon>Timema</taxon>
    </lineage>
</organism>
<evidence type="ECO:0000259" key="4">
    <source>
        <dbReference type="PROSITE" id="PS50238"/>
    </source>
</evidence>
<feature type="domain" description="PH" evidence="3">
    <location>
        <begin position="1"/>
        <end position="106"/>
    </location>
</feature>
<feature type="compositionally biased region" description="Polar residues" evidence="2">
    <location>
        <begin position="114"/>
        <end position="132"/>
    </location>
</feature>
<gene>
    <name evidence="5" type="ORF">TCEB3V08_LOCUS4327</name>
</gene>
<evidence type="ECO:0000313" key="5">
    <source>
        <dbReference type="EMBL" id="CAD7398028.1"/>
    </source>
</evidence>
<dbReference type="EMBL" id="OC317621">
    <property type="protein sequence ID" value="CAD7398028.1"/>
    <property type="molecule type" value="Genomic_DNA"/>
</dbReference>
<feature type="compositionally biased region" description="Low complexity" evidence="2">
    <location>
        <begin position="599"/>
        <end position="609"/>
    </location>
</feature>
<dbReference type="GO" id="GO:0005096">
    <property type="term" value="F:GTPase activator activity"/>
    <property type="evidence" value="ECO:0007669"/>
    <property type="project" value="UniProtKB-KW"/>
</dbReference>
<name>A0A7R9GX44_TIMCR</name>
<feature type="domain" description="Rho-GAP" evidence="4">
    <location>
        <begin position="211"/>
        <end position="404"/>
    </location>
</feature>
<evidence type="ECO:0000259" key="3">
    <source>
        <dbReference type="PROSITE" id="PS50003"/>
    </source>
</evidence>
<dbReference type="InterPro" id="IPR011993">
    <property type="entry name" value="PH-like_dom_sf"/>
</dbReference>
<proteinExistence type="predicted"/>
<dbReference type="Pfam" id="PF00620">
    <property type="entry name" value="RhoGAP"/>
    <property type="match status" value="1"/>
</dbReference>
<dbReference type="PANTHER" id="PTHR23175">
    <property type="entry name" value="PDZ DOMAIN-CONTAINING PROTEIN"/>
    <property type="match status" value="1"/>
</dbReference>
<dbReference type="FunFam" id="1.10.555.10:FF:000058">
    <property type="entry name" value="GTPase-activating protein pac-1"/>
    <property type="match status" value="1"/>
</dbReference>
<evidence type="ECO:0000256" key="1">
    <source>
        <dbReference type="ARBA" id="ARBA00022468"/>
    </source>
</evidence>
<dbReference type="Gene3D" id="2.30.29.30">
    <property type="entry name" value="Pleckstrin-homology domain (PH domain)/Phosphotyrosine-binding domain (PTB)"/>
    <property type="match status" value="1"/>
</dbReference>
<protein>
    <submittedName>
        <fullName evidence="5">Uncharacterized protein</fullName>
    </submittedName>
</protein>
<dbReference type="GO" id="GO:0007165">
    <property type="term" value="P:signal transduction"/>
    <property type="evidence" value="ECO:0007669"/>
    <property type="project" value="InterPro"/>
</dbReference>
<feature type="region of interest" description="Disordered" evidence="2">
    <location>
        <begin position="576"/>
        <end position="676"/>
    </location>
</feature>
<reference evidence="5" key="1">
    <citation type="submission" date="2020-11" db="EMBL/GenBank/DDBJ databases">
        <authorList>
            <person name="Tran Van P."/>
        </authorList>
    </citation>
    <scope>NUCLEOTIDE SEQUENCE</scope>
</reference>
<dbReference type="SUPFAM" id="SSF48350">
    <property type="entry name" value="GTPase activation domain, GAP"/>
    <property type="match status" value="1"/>
</dbReference>
<dbReference type="PROSITE" id="PS50238">
    <property type="entry name" value="RHOGAP"/>
    <property type="match status" value="1"/>
</dbReference>
<dbReference type="AlphaFoldDB" id="A0A7R9GX44"/>
<feature type="compositionally biased region" description="Basic and acidic residues" evidence="2">
    <location>
        <begin position="651"/>
        <end position="662"/>
    </location>
</feature>
<dbReference type="InterPro" id="IPR041681">
    <property type="entry name" value="PH_9"/>
</dbReference>
<dbReference type="Gene3D" id="1.10.555.10">
    <property type="entry name" value="Rho GTPase activation protein"/>
    <property type="match status" value="1"/>
</dbReference>
<feature type="region of interest" description="Disordered" evidence="2">
    <location>
        <begin position="106"/>
        <end position="182"/>
    </location>
</feature>